<keyword evidence="9" id="KW-1185">Reference proteome</keyword>
<dbReference type="CDD" id="cd01658">
    <property type="entry name" value="Ribosomal_L30"/>
    <property type="match status" value="1"/>
</dbReference>
<dbReference type="EMBL" id="VCIW01000038">
    <property type="protein sequence ID" value="TLS48362.1"/>
    <property type="molecule type" value="Genomic_DNA"/>
</dbReference>
<dbReference type="PROSITE" id="PS00634">
    <property type="entry name" value="RIBOSOMAL_L30"/>
    <property type="match status" value="1"/>
</dbReference>
<dbReference type="GO" id="GO:0003735">
    <property type="term" value="F:structural constituent of ribosome"/>
    <property type="evidence" value="ECO:0007669"/>
    <property type="project" value="InterPro"/>
</dbReference>
<proteinExistence type="inferred from homology"/>
<name>A0A5R9FWB3_9BACL</name>
<dbReference type="Proteomes" id="UP000309676">
    <property type="component" value="Unassembled WGS sequence"/>
</dbReference>
<keyword evidence="4 5" id="KW-0687">Ribonucleoprotein</keyword>
<evidence type="ECO:0000256" key="4">
    <source>
        <dbReference type="ARBA" id="ARBA00023274"/>
    </source>
</evidence>
<dbReference type="InterPro" id="IPR036919">
    <property type="entry name" value="Ribo_uL30_ferredoxin-like_sf"/>
</dbReference>
<dbReference type="PANTHER" id="PTHR15892">
    <property type="entry name" value="MITOCHONDRIAL RIBOSOMAL PROTEIN L30"/>
    <property type="match status" value="1"/>
</dbReference>
<comment type="subunit">
    <text evidence="2 5">Part of the 50S ribosomal subunit.</text>
</comment>
<feature type="domain" description="Large ribosomal subunit protein uL30-like ferredoxin-like fold" evidence="7">
    <location>
        <begin position="25"/>
        <end position="75"/>
    </location>
</feature>
<dbReference type="PANTHER" id="PTHR15892:SF2">
    <property type="entry name" value="LARGE RIBOSOMAL SUBUNIT PROTEIN UL30M"/>
    <property type="match status" value="1"/>
</dbReference>
<dbReference type="GO" id="GO:0022625">
    <property type="term" value="C:cytosolic large ribosomal subunit"/>
    <property type="evidence" value="ECO:0007669"/>
    <property type="project" value="TreeGrafter"/>
</dbReference>
<dbReference type="HAMAP" id="MF_01371_B">
    <property type="entry name" value="Ribosomal_uL30_B"/>
    <property type="match status" value="1"/>
</dbReference>
<dbReference type="Pfam" id="PF00327">
    <property type="entry name" value="Ribosomal_L30"/>
    <property type="match status" value="1"/>
</dbReference>
<evidence type="ECO:0000256" key="2">
    <source>
        <dbReference type="ARBA" id="ARBA00011838"/>
    </source>
</evidence>
<dbReference type="InterPro" id="IPR005996">
    <property type="entry name" value="Ribosomal_uL30_bac-type"/>
</dbReference>
<reference evidence="8 9" key="1">
    <citation type="submission" date="2019-05" db="EMBL/GenBank/DDBJ databases">
        <authorList>
            <person name="Narsing Rao M.P."/>
            <person name="Li W.J."/>
        </authorList>
    </citation>
    <scope>NUCLEOTIDE SEQUENCE [LARGE SCALE GENOMIC DNA]</scope>
    <source>
        <strain evidence="8 9">SYSU_K30003</strain>
    </source>
</reference>
<sequence length="81" mass="9408">MWRNFAARPSRSYYDNEEGTFVAKLQITLKRSLIGRPEDQRVTVRTLGLRKMHQSVVQNDNPAIRGMVNKVIHLVDVKEVE</sequence>
<evidence type="ECO:0000256" key="3">
    <source>
        <dbReference type="ARBA" id="ARBA00022980"/>
    </source>
</evidence>
<comment type="caution">
    <text evidence="8">The sequence shown here is derived from an EMBL/GenBank/DDBJ whole genome shotgun (WGS) entry which is preliminary data.</text>
</comment>
<dbReference type="AlphaFoldDB" id="A0A5R9FWB3"/>
<comment type="similarity">
    <text evidence="1 5 6">Belongs to the universal ribosomal protein uL30 family.</text>
</comment>
<protein>
    <recommendedName>
        <fullName evidence="5">Large ribosomal subunit protein uL30</fullName>
    </recommendedName>
</protein>
<dbReference type="GO" id="GO:0006412">
    <property type="term" value="P:translation"/>
    <property type="evidence" value="ECO:0007669"/>
    <property type="project" value="UniProtKB-UniRule"/>
</dbReference>
<organism evidence="8 9">
    <name type="scientific">Paenibacillus antri</name>
    <dbReference type="NCBI Taxonomy" id="2582848"/>
    <lineage>
        <taxon>Bacteria</taxon>
        <taxon>Bacillati</taxon>
        <taxon>Bacillota</taxon>
        <taxon>Bacilli</taxon>
        <taxon>Bacillales</taxon>
        <taxon>Paenibacillaceae</taxon>
        <taxon>Paenibacillus</taxon>
    </lineage>
</organism>
<dbReference type="InterPro" id="IPR018038">
    <property type="entry name" value="Ribosomal_uL30_CS"/>
</dbReference>
<evidence type="ECO:0000259" key="7">
    <source>
        <dbReference type="Pfam" id="PF00327"/>
    </source>
</evidence>
<evidence type="ECO:0000313" key="9">
    <source>
        <dbReference type="Proteomes" id="UP000309676"/>
    </source>
</evidence>
<dbReference type="InterPro" id="IPR016082">
    <property type="entry name" value="Ribosomal_uL30_ferredoxin-like"/>
</dbReference>
<dbReference type="FunFam" id="3.30.1390.20:FF:000001">
    <property type="entry name" value="50S ribosomal protein L30"/>
    <property type="match status" value="1"/>
</dbReference>
<keyword evidence="3 5" id="KW-0689">Ribosomal protein</keyword>
<evidence type="ECO:0000256" key="1">
    <source>
        <dbReference type="ARBA" id="ARBA00007594"/>
    </source>
</evidence>
<evidence type="ECO:0000313" key="8">
    <source>
        <dbReference type="EMBL" id="TLS48362.1"/>
    </source>
</evidence>
<evidence type="ECO:0000256" key="6">
    <source>
        <dbReference type="RuleBase" id="RU003734"/>
    </source>
</evidence>
<dbReference type="Gene3D" id="3.30.1390.20">
    <property type="entry name" value="Ribosomal protein L30, ferredoxin-like fold domain"/>
    <property type="match status" value="1"/>
</dbReference>
<dbReference type="SUPFAM" id="SSF55129">
    <property type="entry name" value="Ribosomal protein L30p/L7e"/>
    <property type="match status" value="1"/>
</dbReference>
<dbReference type="OrthoDB" id="9812790at2"/>
<evidence type="ECO:0000256" key="5">
    <source>
        <dbReference type="HAMAP-Rule" id="MF_01371"/>
    </source>
</evidence>
<gene>
    <name evidence="5 8" type="primary">rpmD</name>
    <name evidence="8" type="ORF">FE782_31045</name>
</gene>
<dbReference type="NCBIfam" id="TIGR01308">
    <property type="entry name" value="rpmD_bact"/>
    <property type="match status" value="1"/>
</dbReference>
<accession>A0A5R9FWB3</accession>